<dbReference type="PROSITE" id="PS50158">
    <property type="entry name" value="ZF_CCHC"/>
    <property type="match status" value="3"/>
</dbReference>
<keyword evidence="14" id="KW-0238">DNA-binding</keyword>
<dbReference type="InterPro" id="IPR036875">
    <property type="entry name" value="Znf_CCHC_sf"/>
</dbReference>
<keyword evidence="12 21" id="KW-0695">RNA-directed DNA polymerase</keyword>
<dbReference type="SMART" id="SM00343">
    <property type="entry name" value="ZnF_C2HC"/>
    <property type="match status" value="3"/>
</dbReference>
<keyword evidence="8" id="KW-0255">Endonuclease</keyword>
<dbReference type="PROSITE" id="PS50878">
    <property type="entry name" value="RT_POL"/>
    <property type="match status" value="1"/>
</dbReference>
<dbReference type="EC" id="2.7.7.49" evidence="1"/>
<dbReference type="SUPFAM" id="SSF57756">
    <property type="entry name" value="Retrovirus zinc finger-like domains"/>
    <property type="match status" value="1"/>
</dbReference>
<evidence type="ECO:0000256" key="11">
    <source>
        <dbReference type="ARBA" id="ARBA00022908"/>
    </source>
</evidence>
<evidence type="ECO:0000256" key="1">
    <source>
        <dbReference type="ARBA" id="ARBA00012493"/>
    </source>
</evidence>
<dbReference type="InterPro" id="IPR050951">
    <property type="entry name" value="Retrovirus_Pol_polyprotein"/>
</dbReference>
<evidence type="ECO:0000256" key="12">
    <source>
        <dbReference type="ARBA" id="ARBA00022918"/>
    </source>
</evidence>
<dbReference type="Proteomes" id="UP001151760">
    <property type="component" value="Unassembled WGS sequence"/>
</dbReference>
<proteinExistence type="predicted"/>
<dbReference type="CDD" id="cd00303">
    <property type="entry name" value="retropepsin_like"/>
    <property type="match status" value="1"/>
</dbReference>
<dbReference type="InterPro" id="IPR036397">
    <property type="entry name" value="RNaseH_sf"/>
</dbReference>
<keyword evidence="2" id="KW-0645">Protease</keyword>
<evidence type="ECO:0000256" key="4">
    <source>
        <dbReference type="ARBA" id="ARBA00022695"/>
    </source>
</evidence>
<dbReference type="Gene3D" id="3.30.420.10">
    <property type="entry name" value="Ribonuclease H-like superfamily/Ribonuclease H"/>
    <property type="match status" value="2"/>
</dbReference>
<evidence type="ECO:0000256" key="9">
    <source>
        <dbReference type="ARBA" id="ARBA00022801"/>
    </source>
</evidence>
<keyword evidence="6" id="KW-0479">Metal-binding</keyword>
<dbReference type="PANTHER" id="PTHR37984:SF5">
    <property type="entry name" value="PROTEIN NYNRIN-LIKE"/>
    <property type="match status" value="1"/>
</dbReference>
<feature type="domain" description="Reverse transcriptase" evidence="19">
    <location>
        <begin position="441"/>
        <end position="620"/>
    </location>
</feature>
<evidence type="ECO:0000256" key="15">
    <source>
        <dbReference type="ARBA" id="ARBA00023172"/>
    </source>
</evidence>
<keyword evidence="9" id="KW-0378">Hydrolase</keyword>
<dbReference type="Gene3D" id="1.10.340.70">
    <property type="match status" value="1"/>
</dbReference>
<dbReference type="Gene3D" id="4.10.60.10">
    <property type="entry name" value="Zinc finger, CCHC-type"/>
    <property type="match status" value="1"/>
</dbReference>
<dbReference type="CDD" id="cd09274">
    <property type="entry name" value="RNase_HI_RT_Ty3"/>
    <property type="match status" value="1"/>
</dbReference>
<evidence type="ECO:0000256" key="17">
    <source>
        <dbReference type="SAM" id="MobiDB-lite"/>
    </source>
</evidence>
<dbReference type="InterPro" id="IPR000477">
    <property type="entry name" value="RT_dom"/>
</dbReference>
<dbReference type="Pfam" id="PF17917">
    <property type="entry name" value="RT_RNaseH"/>
    <property type="match status" value="1"/>
</dbReference>
<protein>
    <recommendedName>
        <fullName evidence="1">RNA-directed DNA polymerase</fullName>
        <ecNumber evidence="1">2.7.7.49</ecNumber>
    </recommendedName>
</protein>
<comment type="caution">
    <text evidence="21">The sequence shown here is derived from an EMBL/GenBank/DDBJ whole genome shotgun (WGS) entry which is preliminary data.</text>
</comment>
<dbReference type="InterPro" id="IPR041588">
    <property type="entry name" value="Integrase_H2C2"/>
</dbReference>
<evidence type="ECO:0000259" key="19">
    <source>
        <dbReference type="PROSITE" id="PS50878"/>
    </source>
</evidence>
<dbReference type="InterPro" id="IPR001878">
    <property type="entry name" value="Znf_CCHC"/>
</dbReference>
<evidence type="ECO:0000256" key="5">
    <source>
        <dbReference type="ARBA" id="ARBA00022722"/>
    </source>
</evidence>
<feature type="compositionally biased region" description="Low complexity" evidence="17">
    <location>
        <begin position="96"/>
        <end position="126"/>
    </location>
</feature>
<dbReference type="SUPFAM" id="SSF50630">
    <property type="entry name" value="Acid proteases"/>
    <property type="match status" value="1"/>
</dbReference>
<evidence type="ECO:0000256" key="7">
    <source>
        <dbReference type="ARBA" id="ARBA00022750"/>
    </source>
</evidence>
<dbReference type="Pfam" id="PF17921">
    <property type="entry name" value="Integrase_H2C2"/>
    <property type="match status" value="1"/>
</dbReference>
<keyword evidence="16" id="KW-0862">Zinc</keyword>
<dbReference type="InterPro" id="IPR021109">
    <property type="entry name" value="Peptidase_aspartic_dom_sf"/>
</dbReference>
<evidence type="ECO:0000256" key="10">
    <source>
        <dbReference type="ARBA" id="ARBA00022842"/>
    </source>
</evidence>
<dbReference type="GO" id="GO:0003964">
    <property type="term" value="F:RNA-directed DNA polymerase activity"/>
    <property type="evidence" value="ECO:0007669"/>
    <property type="project" value="UniProtKB-KW"/>
</dbReference>
<name>A0ABQ5G8T4_9ASTR</name>
<evidence type="ECO:0000256" key="6">
    <source>
        <dbReference type="ARBA" id="ARBA00022723"/>
    </source>
</evidence>
<dbReference type="PROSITE" id="PS50994">
    <property type="entry name" value="INTEGRASE"/>
    <property type="match status" value="1"/>
</dbReference>
<dbReference type="Pfam" id="PF08284">
    <property type="entry name" value="RVP_2"/>
    <property type="match status" value="1"/>
</dbReference>
<feature type="compositionally biased region" description="Low complexity" evidence="17">
    <location>
        <begin position="1436"/>
        <end position="1457"/>
    </location>
</feature>
<dbReference type="Gene3D" id="3.30.70.270">
    <property type="match status" value="2"/>
</dbReference>
<feature type="domain" description="CCHC-type" evidence="18">
    <location>
        <begin position="197"/>
        <end position="212"/>
    </location>
</feature>
<dbReference type="Pfam" id="PF24626">
    <property type="entry name" value="SH3_Tf2-1"/>
    <property type="match status" value="1"/>
</dbReference>
<dbReference type="PANTHER" id="PTHR37984">
    <property type="entry name" value="PROTEIN CBG26694"/>
    <property type="match status" value="1"/>
</dbReference>
<keyword evidence="16" id="KW-0863">Zinc-finger</keyword>
<feature type="domain" description="CCHC-type" evidence="18">
    <location>
        <begin position="1497"/>
        <end position="1512"/>
    </location>
</feature>
<feature type="region of interest" description="Disordered" evidence="17">
    <location>
        <begin position="1436"/>
        <end position="1463"/>
    </location>
</feature>
<keyword evidence="7" id="KW-0064">Aspartyl protease</keyword>
<dbReference type="InterPro" id="IPR056924">
    <property type="entry name" value="SH3_Tf2-1"/>
</dbReference>
<keyword evidence="4" id="KW-0548">Nucleotidyltransferase</keyword>
<evidence type="ECO:0000256" key="2">
    <source>
        <dbReference type="ARBA" id="ARBA00022670"/>
    </source>
</evidence>
<keyword evidence="3" id="KW-0808">Transferase</keyword>
<evidence type="ECO:0000259" key="20">
    <source>
        <dbReference type="PROSITE" id="PS50994"/>
    </source>
</evidence>
<evidence type="ECO:0000313" key="22">
    <source>
        <dbReference type="Proteomes" id="UP001151760"/>
    </source>
</evidence>
<feature type="compositionally biased region" description="Basic and acidic residues" evidence="17">
    <location>
        <begin position="85"/>
        <end position="95"/>
    </location>
</feature>
<keyword evidence="5" id="KW-0540">Nuclease</keyword>
<evidence type="ECO:0000256" key="16">
    <source>
        <dbReference type="PROSITE-ProRule" id="PRU00047"/>
    </source>
</evidence>
<keyword evidence="11" id="KW-0229">DNA integration</keyword>
<dbReference type="SUPFAM" id="SSF53098">
    <property type="entry name" value="Ribonuclease H-like"/>
    <property type="match status" value="1"/>
</dbReference>
<dbReference type="Gene3D" id="2.40.70.10">
    <property type="entry name" value="Acid Proteases"/>
    <property type="match status" value="1"/>
</dbReference>
<dbReference type="InterPro" id="IPR041373">
    <property type="entry name" value="RT_RNaseH"/>
</dbReference>
<feature type="region of interest" description="Disordered" evidence="17">
    <location>
        <begin position="24"/>
        <end position="52"/>
    </location>
</feature>
<organism evidence="21 22">
    <name type="scientific">Tanacetum coccineum</name>
    <dbReference type="NCBI Taxonomy" id="301880"/>
    <lineage>
        <taxon>Eukaryota</taxon>
        <taxon>Viridiplantae</taxon>
        <taxon>Streptophyta</taxon>
        <taxon>Embryophyta</taxon>
        <taxon>Tracheophyta</taxon>
        <taxon>Spermatophyta</taxon>
        <taxon>Magnoliopsida</taxon>
        <taxon>eudicotyledons</taxon>
        <taxon>Gunneridae</taxon>
        <taxon>Pentapetalae</taxon>
        <taxon>asterids</taxon>
        <taxon>campanulids</taxon>
        <taxon>Asterales</taxon>
        <taxon>Asteraceae</taxon>
        <taxon>Asteroideae</taxon>
        <taxon>Anthemideae</taxon>
        <taxon>Anthemidinae</taxon>
        <taxon>Tanacetum</taxon>
    </lineage>
</organism>
<keyword evidence="10" id="KW-0460">Magnesium</keyword>
<dbReference type="Gene3D" id="3.10.10.10">
    <property type="entry name" value="HIV Type 1 Reverse Transcriptase, subunit A, domain 1"/>
    <property type="match status" value="2"/>
</dbReference>
<reference evidence="21" key="1">
    <citation type="journal article" date="2022" name="Int. J. Mol. Sci.">
        <title>Draft Genome of Tanacetum Coccineum: Genomic Comparison of Closely Related Tanacetum-Family Plants.</title>
        <authorList>
            <person name="Yamashiro T."/>
            <person name="Shiraishi A."/>
            <person name="Nakayama K."/>
            <person name="Satake H."/>
        </authorList>
    </citation>
    <scope>NUCLEOTIDE SEQUENCE</scope>
</reference>
<dbReference type="InterPro" id="IPR012337">
    <property type="entry name" value="RNaseH-like_sf"/>
</dbReference>
<accession>A0ABQ5G8T4</accession>
<reference evidence="21" key="2">
    <citation type="submission" date="2022-01" db="EMBL/GenBank/DDBJ databases">
        <authorList>
            <person name="Yamashiro T."/>
            <person name="Shiraishi A."/>
            <person name="Satake H."/>
            <person name="Nakayama K."/>
        </authorList>
    </citation>
    <scope>NUCLEOTIDE SEQUENCE</scope>
</reference>
<evidence type="ECO:0000256" key="3">
    <source>
        <dbReference type="ARBA" id="ARBA00022679"/>
    </source>
</evidence>
<dbReference type="SUPFAM" id="SSF56672">
    <property type="entry name" value="DNA/RNA polymerases"/>
    <property type="match status" value="2"/>
</dbReference>
<keyword evidence="22" id="KW-1185">Reference proteome</keyword>
<feature type="domain" description="CCHC-type" evidence="18">
    <location>
        <begin position="166"/>
        <end position="181"/>
    </location>
</feature>
<evidence type="ECO:0000256" key="13">
    <source>
        <dbReference type="ARBA" id="ARBA00022932"/>
    </source>
</evidence>
<dbReference type="InterPro" id="IPR001584">
    <property type="entry name" value="Integrase_cat-core"/>
</dbReference>
<evidence type="ECO:0000256" key="14">
    <source>
        <dbReference type="ARBA" id="ARBA00023125"/>
    </source>
</evidence>
<keyword evidence="13" id="KW-0239">DNA-directed DNA polymerase</keyword>
<dbReference type="Pfam" id="PF00078">
    <property type="entry name" value="RVT_1"/>
    <property type="match status" value="1"/>
</dbReference>
<evidence type="ECO:0000259" key="18">
    <source>
        <dbReference type="PROSITE" id="PS50158"/>
    </source>
</evidence>
<sequence length="1695" mass="193999">MPPRRLKKKSVKRLVEKRVAKAIEEYEKTRANPGNASGSGSTNTGGTVNVQSIDSSKPATLHEAINMARALVEQSVQGKAARISESNKRKWEDNQRNTNNNNHNYNNNHNNNQNRNRNNNYPQQQNRRQEPVRAYAAAPAGGKIYAGNLPKCNRCNLHHHGPCPQRCQKCQKMGHLEKDCRFGVQGAGNNFLQNVTCFGCGEKGHYKDKCPKARNQQNDGARARAYVVVENPQQNPNVVTGTFLLNDHYACILFDSGAEKSFVSSAFTPFIDIAPTALNTNYEIELADGKVVSTNTILCSCTLVLLNHVFKIDLLPTQLGSFDVIIGMDWLAYYRALIDCYEKIVRIPLPNGEILEVQGERPEKDLGSLACIKADEKKLDDIRIVRDFPEVFPDDLLGLPHVREVEFRIDLIPGASPVVRSPYRLAPSEMLELSNQLKELQEKGFIRPSHSPWGAPVLFVKKKDGSMRMCIDYRELNKLTIKNRYPLPRIDDLFDQLQGACCFSKIDLRSGYHQLRVREEDIPKTAFRTRYGHFEFTVMPFGMTNAPAIFMDLMNRVCKPYLDKFVIVFIDDILIYSKSEEEHEVHLKTILDLLKTEMLYAKFSKCEFWLKEVQFLGHVVNRDGIHVDPSKVESVKNWKTPESPTEIRSFLGLAGYYRRFIENFSKIAKPLTLLTQKNKAYVWGDKQEEAFQILKEKLCNAPVLALPDGPDDFVVYCDASKQGFGCVLMQQGKVIAYASRQLKIHENNYTTHDLELGAVVFALKIWRHYLYGTKSVIYTDHKSLQYIFDQKELNMRQRRWIELLSDYECEIKYHPGKANVVADALSRKERLKPRRVRAMSITIHSGLKTKILEAQSEASKDLKAPAEWLRGLERHFEQRDDGEIYFFDRIWIPSVGDVRKLIMDEAHTSRYSVHPGADKMYYDLRDLYWWPGMKRDIAEYVSRCLTCSKIKAEHQKPSGFLQQPEIPEWKWEKLTMDFITKLPKSSSGYDTIWVIVDRLTKSAHFLPIREDYKTEKLAKIYVNEIVARHGVPMSIISDRDSQFTPHLWQALQEALGTRLDMSMAYHPQTDSQSERTIQPLEDMLRACVMDFGGSWDTHLPLIEFSYNNSYHTSIKCAPFEALYGRKCRSLVIWTEVGESQLIGPEIVRKPLEFQVGDRVLLKVSPWKGVVRFGKKGKLAPRYVGPFEIVEYVRPVAYRLKLPQELSCVHDTFHVSNLKKCLAEPDVQVPLDEIEIDENMRFVEEPIEIVKRDVKKLKCCNLSLEDKALLTRGDCNIPYFQVLGYEELVRGAVADINEKSKCLRICQCAEDDKVKFAMCTFEGRALTWWNGNVQTLGLANANQIPWSNVKAMMTTEYCPATEIEKIDKKIGKYIRGFPEGIKGNITSSKPATLHEAINMARALVEQSVQGKAARISESNKRKWEESKLNPITITIYYNNNHNNNQNRNRNNNYPQQQNRRQEPVRAYAAAPAGGKIYAGNLPKCNRCNLHHHGPCPQRCQKCQKMGHLEKDCRFGVQGAGRGPEKDSWDSLHVSRLMRKDLMTSVLSGFLEVFPDDLLGLPHVREVEFRIDLIPGASPVVRSPYRLAPSEMLELSNQLKELQEKGFIRPSHSPWGAPVLFVKKKDGSMRIVRVARSKIFIPVFGLIVIGVHCRHFIYSKSEEAHEVHMKSILDLLKTEKLYAQFSKFRILVEGSSS</sequence>
<evidence type="ECO:0000313" key="21">
    <source>
        <dbReference type="EMBL" id="GJT71565.1"/>
    </source>
</evidence>
<keyword evidence="15" id="KW-0233">DNA recombination</keyword>
<dbReference type="EMBL" id="BQNB010018178">
    <property type="protein sequence ID" value="GJT71565.1"/>
    <property type="molecule type" value="Genomic_DNA"/>
</dbReference>
<dbReference type="CDD" id="cd01647">
    <property type="entry name" value="RT_LTR"/>
    <property type="match status" value="1"/>
</dbReference>
<dbReference type="InterPro" id="IPR043128">
    <property type="entry name" value="Rev_trsase/Diguanyl_cyclase"/>
</dbReference>
<feature type="domain" description="Integrase catalytic" evidence="20">
    <location>
        <begin position="963"/>
        <end position="1126"/>
    </location>
</feature>
<gene>
    <name evidence="21" type="ORF">Tco_1030851</name>
</gene>
<dbReference type="InterPro" id="IPR043502">
    <property type="entry name" value="DNA/RNA_pol_sf"/>
</dbReference>
<feature type="region of interest" description="Disordered" evidence="17">
    <location>
        <begin position="79"/>
        <end position="135"/>
    </location>
</feature>
<feature type="compositionally biased region" description="Low complexity" evidence="17">
    <location>
        <begin position="31"/>
        <end position="47"/>
    </location>
</feature>
<evidence type="ECO:0000256" key="8">
    <source>
        <dbReference type="ARBA" id="ARBA00022759"/>
    </source>
</evidence>